<comment type="caution">
    <text evidence="2">The sequence shown here is derived from an EMBL/GenBank/DDBJ whole genome shotgun (WGS) entry which is preliminary data.</text>
</comment>
<name>A0A835LA67_9MAGN</name>
<gene>
    <name evidence="2" type="ORF">IFM89_039953</name>
</gene>
<protein>
    <submittedName>
        <fullName evidence="2">Uncharacterized protein</fullName>
    </submittedName>
</protein>
<feature type="chain" id="PRO_5032769613" evidence="1">
    <location>
        <begin position="23"/>
        <end position="122"/>
    </location>
</feature>
<keyword evidence="1" id="KW-0732">Signal</keyword>
<evidence type="ECO:0000256" key="1">
    <source>
        <dbReference type="SAM" id="SignalP"/>
    </source>
</evidence>
<dbReference type="EMBL" id="JADFTS010000084">
    <property type="protein sequence ID" value="KAF9586825.1"/>
    <property type="molecule type" value="Genomic_DNA"/>
</dbReference>
<feature type="signal peptide" evidence="1">
    <location>
        <begin position="1"/>
        <end position="22"/>
    </location>
</feature>
<evidence type="ECO:0000313" key="3">
    <source>
        <dbReference type="Proteomes" id="UP000631114"/>
    </source>
</evidence>
<organism evidence="2 3">
    <name type="scientific">Coptis chinensis</name>
    <dbReference type="NCBI Taxonomy" id="261450"/>
    <lineage>
        <taxon>Eukaryota</taxon>
        <taxon>Viridiplantae</taxon>
        <taxon>Streptophyta</taxon>
        <taxon>Embryophyta</taxon>
        <taxon>Tracheophyta</taxon>
        <taxon>Spermatophyta</taxon>
        <taxon>Magnoliopsida</taxon>
        <taxon>Ranunculales</taxon>
        <taxon>Ranunculaceae</taxon>
        <taxon>Coptidoideae</taxon>
        <taxon>Coptis</taxon>
    </lineage>
</organism>
<sequence>MGKNHKVLAFVLVYIGPMQALAQGRLWTILKSLSPQTAVEISSVIREVFERTYSFIIGDDVYGRISDEKGEGGGCVVCGPVVVQSVDWWCVVCGPVVCSVWTGGGAVCGLVVDNVSFRYCGD</sequence>
<dbReference type="AlphaFoldDB" id="A0A835LA67"/>
<keyword evidence="3" id="KW-1185">Reference proteome</keyword>
<evidence type="ECO:0000313" key="2">
    <source>
        <dbReference type="EMBL" id="KAF9586825.1"/>
    </source>
</evidence>
<dbReference type="Proteomes" id="UP000631114">
    <property type="component" value="Unassembled WGS sequence"/>
</dbReference>
<proteinExistence type="predicted"/>
<reference evidence="2 3" key="1">
    <citation type="submission" date="2020-10" db="EMBL/GenBank/DDBJ databases">
        <title>The Coptis chinensis genome and diversification of protoberbering-type alkaloids.</title>
        <authorList>
            <person name="Wang B."/>
            <person name="Shu S."/>
            <person name="Song C."/>
            <person name="Liu Y."/>
        </authorList>
    </citation>
    <scope>NUCLEOTIDE SEQUENCE [LARGE SCALE GENOMIC DNA]</scope>
    <source>
        <strain evidence="2">HL-2020</strain>
        <tissue evidence="2">Leaf</tissue>
    </source>
</reference>
<accession>A0A835LA67</accession>